<dbReference type="InterPro" id="IPR029062">
    <property type="entry name" value="Class_I_gatase-like"/>
</dbReference>
<evidence type="ECO:0000313" key="2">
    <source>
        <dbReference type="EMBL" id="MCW9705733.1"/>
    </source>
</evidence>
<proteinExistence type="predicted"/>
<organism evidence="2 3">
    <name type="scientific">Fodinibius salsisoli</name>
    <dbReference type="NCBI Taxonomy" id="2820877"/>
    <lineage>
        <taxon>Bacteria</taxon>
        <taxon>Pseudomonadati</taxon>
        <taxon>Balneolota</taxon>
        <taxon>Balneolia</taxon>
        <taxon>Balneolales</taxon>
        <taxon>Balneolaceae</taxon>
        <taxon>Fodinibius</taxon>
    </lineage>
</organism>
<dbReference type="EMBL" id="JAGGJA010000001">
    <property type="protein sequence ID" value="MCW9705733.1"/>
    <property type="molecule type" value="Genomic_DNA"/>
</dbReference>
<evidence type="ECO:0000259" key="1">
    <source>
        <dbReference type="Pfam" id="PF00117"/>
    </source>
</evidence>
<dbReference type="CDD" id="cd01741">
    <property type="entry name" value="GATase1_1"/>
    <property type="match status" value="1"/>
</dbReference>
<reference evidence="2 3" key="1">
    <citation type="submission" date="2021-03" db="EMBL/GenBank/DDBJ databases">
        <title>Aliifodinibius sp. nov., a new bacterium isolated from saline soil.</title>
        <authorList>
            <person name="Galisteo C."/>
            <person name="De La Haba R."/>
            <person name="Sanchez-Porro C."/>
            <person name="Ventosa A."/>
        </authorList>
    </citation>
    <scope>NUCLEOTIDE SEQUENCE [LARGE SCALE GENOMIC DNA]</scope>
    <source>
        <strain evidence="2 3">1BSP15-2V2</strain>
    </source>
</reference>
<protein>
    <submittedName>
        <fullName evidence="2">Type 1 glutamine amidotransferase</fullName>
    </submittedName>
</protein>
<dbReference type="SUPFAM" id="SSF52317">
    <property type="entry name" value="Class I glutamine amidotransferase-like"/>
    <property type="match status" value="1"/>
</dbReference>
<dbReference type="PANTHER" id="PTHR42695:SF5">
    <property type="entry name" value="GLUTAMINE AMIDOTRANSFERASE YLR126C-RELATED"/>
    <property type="match status" value="1"/>
</dbReference>
<dbReference type="PROSITE" id="PS51273">
    <property type="entry name" value="GATASE_TYPE_1"/>
    <property type="match status" value="1"/>
</dbReference>
<dbReference type="InterPro" id="IPR044992">
    <property type="entry name" value="ChyE-like"/>
</dbReference>
<dbReference type="Pfam" id="PF00117">
    <property type="entry name" value="GATase"/>
    <property type="match status" value="1"/>
</dbReference>
<comment type="caution">
    <text evidence="2">The sequence shown here is derived from an EMBL/GenBank/DDBJ whole genome shotgun (WGS) entry which is preliminary data.</text>
</comment>
<dbReference type="InterPro" id="IPR017926">
    <property type="entry name" value="GATASE"/>
</dbReference>
<dbReference type="PANTHER" id="PTHR42695">
    <property type="entry name" value="GLUTAMINE AMIDOTRANSFERASE YLR126C-RELATED"/>
    <property type="match status" value="1"/>
</dbReference>
<evidence type="ECO:0000313" key="3">
    <source>
        <dbReference type="Proteomes" id="UP001207918"/>
    </source>
</evidence>
<dbReference type="Proteomes" id="UP001207918">
    <property type="component" value="Unassembled WGS sequence"/>
</dbReference>
<sequence length="228" mass="25780">MKIHYLQHVSFEGSGYIEAWAKQRGHELTATHLFNSGTLPSPGDIDALVIMGGPMGVSDEQDYPWLKEEKAFIKECINRKKKVLGICLGAQLIAEALGAKVVTLLEKEIGWFPVQWTPSARNHPALDFLPPQQMALHWHGDMFYRPDDAINLGSSKGCRNQGFMLDDYVLGLQFHLEMTKEGLSQLIESTQHKFGNGRFVQNAEQMLEAGYFKQNHDTMGELLDRFMN</sequence>
<gene>
    <name evidence="2" type="ORF">J6I44_02640</name>
</gene>
<dbReference type="Gene3D" id="3.40.50.880">
    <property type="match status" value="1"/>
</dbReference>
<accession>A0ABT3PIY0</accession>
<keyword evidence="3" id="KW-1185">Reference proteome</keyword>
<dbReference type="RefSeq" id="WP_265764397.1">
    <property type="nucleotide sequence ID" value="NZ_JAGGJA010000001.1"/>
</dbReference>
<keyword evidence="2" id="KW-0315">Glutamine amidotransferase</keyword>
<name>A0ABT3PIY0_9BACT</name>
<feature type="domain" description="Glutamine amidotransferase" evidence="1">
    <location>
        <begin position="43"/>
        <end position="180"/>
    </location>
</feature>